<gene>
    <name evidence="2" type="ORF">CDL15_Pgr016418</name>
    <name evidence="3" type="ORF">CRG98_016270</name>
</gene>
<dbReference type="GeneID" id="116203549"/>
<keyword evidence="5" id="KW-1185">Reference proteome</keyword>
<evidence type="ECO:0000256" key="1">
    <source>
        <dbReference type="SAM" id="SignalP"/>
    </source>
</evidence>
<dbReference type="Proteomes" id="UP000233551">
    <property type="component" value="Unassembled WGS sequence"/>
</dbReference>
<comment type="caution">
    <text evidence="2">The sequence shown here is derived from an EMBL/GenBank/DDBJ whole genome shotgun (WGS) entry which is preliminary data.</text>
</comment>
<dbReference type="OrthoDB" id="891726at2759"/>
<accession>A0A218XTY4</accession>
<protein>
    <submittedName>
        <fullName evidence="2">Uncharacterized protein</fullName>
    </submittedName>
</protein>
<dbReference type="EMBL" id="PGOL01000891">
    <property type="protein sequence ID" value="PKI63382.1"/>
    <property type="molecule type" value="Genomic_DNA"/>
</dbReference>
<keyword evidence="1" id="KW-0732">Signal</keyword>
<dbReference type="EMBL" id="MTKT01000807">
    <property type="protein sequence ID" value="OWM87722.1"/>
    <property type="molecule type" value="Genomic_DNA"/>
</dbReference>
<evidence type="ECO:0000313" key="4">
    <source>
        <dbReference type="Proteomes" id="UP000197138"/>
    </source>
</evidence>
<feature type="signal peptide" evidence="1">
    <location>
        <begin position="1"/>
        <end position="21"/>
    </location>
</feature>
<dbReference type="Proteomes" id="UP000197138">
    <property type="component" value="Unassembled WGS sequence"/>
</dbReference>
<name>A0A218XTY4_PUNGR</name>
<dbReference type="PANTHER" id="PTHR33321:SF12">
    <property type="entry name" value="PLANT BASIC SECRETORY PROTEIN (BSP) FAMILY PROTEIN"/>
    <property type="match status" value="1"/>
</dbReference>
<reference evidence="3 5" key="3">
    <citation type="submission" date="2017-11" db="EMBL/GenBank/DDBJ databases">
        <title>De-novo sequencing of pomegranate (Punica granatum L.) genome.</title>
        <authorList>
            <person name="Akparov Z."/>
            <person name="Amiraslanov A."/>
            <person name="Hajiyeva S."/>
            <person name="Abbasov M."/>
            <person name="Kaur K."/>
            <person name="Hamwieh A."/>
            <person name="Solovyev V."/>
            <person name="Salamov A."/>
            <person name="Braich B."/>
            <person name="Kosarev P."/>
            <person name="Mahmoud A."/>
            <person name="Hajiyev E."/>
            <person name="Babayeva S."/>
            <person name="Izzatullayeva V."/>
            <person name="Mammadov A."/>
            <person name="Mammadov A."/>
            <person name="Sharifova S."/>
            <person name="Ojaghi J."/>
            <person name="Eynullazada K."/>
            <person name="Bayramov B."/>
            <person name="Abdulazimova A."/>
            <person name="Shahmuradov I."/>
        </authorList>
    </citation>
    <scope>NUCLEOTIDE SEQUENCE [LARGE SCALE GENOMIC DNA]</scope>
    <source>
        <strain evidence="3">AG2017</strain>
        <strain evidence="5">cv. AG2017</strain>
        <tissue evidence="3">Leaf</tissue>
    </source>
</reference>
<sequence>MTSIKFLPIVFFLITLEPIAAIHYRVIDRTYTDHFSKFECLIRYHYSALRVFTEANEFVLTTFNLTPGAGKWYDEVRLIVESFKEYGLGRYPQSVASTVGNEIRINTDYLDNFQGDVYDEFVGILYHETTHLWQWDGKGKAPRGLIDGIADFVRLSAGWSSEAWTQQRGSGSRWDEGYAVTAYFLEYCNSLKHGFVSELNARMKHYYSDDFFKRLLGKDVRKLWEDYKAAYEEENQVLASNKNQTYAQLEELVPEDNVPKGSDSSEGYLQIDVKGVFSPKIQISAPTEDNLENKLPMNNDATEEKVKLLGRSDESSKSPELVSTAEEDQGTLSFPMAHFSHVCTDFKDCLAAELKKMARRRWQRRSVSLSQLQVTD</sequence>
<evidence type="ECO:0000313" key="3">
    <source>
        <dbReference type="EMBL" id="PKI63382.1"/>
    </source>
</evidence>
<evidence type="ECO:0000313" key="2">
    <source>
        <dbReference type="EMBL" id="OWM87722.1"/>
    </source>
</evidence>
<evidence type="ECO:0000313" key="5">
    <source>
        <dbReference type="Proteomes" id="UP000233551"/>
    </source>
</evidence>
<reference evidence="4" key="1">
    <citation type="journal article" date="2017" name="Plant J.">
        <title>The pomegranate (Punica granatum L.) genome and the genomics of punicalagin biosynthesis.</title>
        <authorList>
            <person name="Qin G."/>
            <person name="Xu C."/>
            <person name="Ming R."/>
            <person name="Tang H."/>
            <person name="Guyot R."/>
            <person name="Kramer E.M."/>
            <person name="Hu Y."/>
            <person name="Yi X."/>
            <person name="Qi Y."/>
            <person name="Xu X."/>
            <person name="Gao Z."/>
            <person name="Pan H."/>
            <person name="Jian J."/>
            <person name="Tian Y."/>
            <person name="Yue Z."/>
            <person name="Xu Y."/>
        </authorList>
    </citation>
    <scope>NUCLEOTIDE SEQUENCE [LARGE SCALE GENOMIC DNA]</scope>
    <source>
        <strain evidence="4">cv. Dabenzi</strain>
    </source>
</reference>
<dbReference type="InterPro" id="IPR007541">
    <property type="entry name" value="Uncharacterised_BSP"/>
</dbReference>
<feature type="chain" id="PRO_5014072033" evidence="1">
    <location>
        <begin position="22"/>
        <end position="376"/>
    </location>
</feature>
<reference evidence="2" key="2">
    <citation type="submission" date="2017-06" db="EMBL/GenBank/DDBJ databases">
        <title>The pomegranate genome and the genomics of punicalagin biosynthesis.</title>
        <authorList>
            <person name="Xu C."/>
        </authorList>
    </citation>
    <scope>NUCLEOTIDE SEQUENCE [LARGE SCALE GENOMIC DNA]</scope>
    <source>
        <tissue evidence="2">Fresh leaf</tissue>
    </source>
</reference>
<dbReference type="Pfam" id="PF04450">
    <property type="entry name" value="BSP"/>
    <property type="match status" value="1"/>
</dbReference>
<dbReference type="STRING" id="22663.A0A218XTY4"/>
<dbReference type="AlphaFoldDB" id="A0A218XTY4"/>
<organism evidence="2 4">
    <name type="scientific">Punica granatum</name>
    <name type="common">Pomegranate</name>
    <dbReference type="NCBI Taxonomy" id="22663"/>
    <lineage>
        <taxon>Eukaryota</taxon>
        <taxon>Viridiplantae</taxon>
        <taxon>Streptophyta</taxon>
        <taxon>Embryophyta</taxon>
        <taxon>Tracheophyta</taxon>
        <taxon>Spermatophyta</taxon>
        <taxon>Magnoliopsida</taxon>
        <taxon>eudicotyledons</taxon>
        <taxon>Gunneridae</taxon>
        <taxon>Pentapetalae</taxon>
        <taxon>rosids</taxon>
        <taxon>malvids</taxon>
        <taxon>Myrtales</taxon>
        <taxon>Lythraceae</taxon>
        <taxon>Punica</taxon>
    </lineage>
</organism>
<dbReference type="PANTHER" id="PTHR33321">
    <property type="match status" value="1"/>
</dbReference>
<proteinExistence type="predicted"/>